<protein>
    <submittedName>
        <fullName evidence="1">T9SS type A sorting domain-containing protein</fullName>
    </submittedName>
</protein>
<keyword evidence="2" id="KW-1185">Reference proteome</keyword>
<organism evidence="1 2">
    <name type="scientific">Neolewinella aurantiaca</name>
    <dbReference type="NCBI Taxonomy" id="2602767"/>
    <lineage>
        <taxon>Bacteria</taxon>
        <taxon>Pseudomonadati</taxon>
        <taxon>Bacteroidota</taxon>
        <taxon>Saprospiria</taxon>
        <taxon>Saprospirales</taxon>
        <taxon>Lewinellaceae</taxon>
        <taxon>Neolewinella</taxon>
    </lineage>
</organism>
<evidence type="ECO:0000313" key="2">
    <source>
        <dbReference type="Proteomes" id="UP000321907"/>
    </source>
</evidence>
<proteinExistence type="predicted"/>
<dbReference type="AlphaFoldDB" id="A0A5C7FMP2"/>
<name>A0A5C7FMP2_9BACT</name>
<dbReference type="OrthoDB" id="9765926at2"/>
<sequence>MENGDHLNPGFIYDLICTDDRRGYANSHQSATILPWPGDDTKYILFHKTLEFDEDQVDGEFSDNRRTMMTVIDMKLGEGLGAVTIKNDLFDTTRVEPTMYFNRHANGEDWWMLSPHRSIDVFSIFLIDSAGVHFQFTQQTGLIDSKWTRGGDQGLFNPAGDQFYRWNGKQGMQLFDFDRETGMLSNFRHIPLSLADQTIGQNASGGMGVSPSGQYAYTSNVYDIFQYDLWAEDVGASRLTVGEVGNPDNLPQGLQPSAFSFQLGPDCKLYSFAITGDAHHVIHNPDERGLACGWEQGGLQLPFPVFRDQIYYPNFRLGPLGDEGSPCAEPIVTSTDGPTMEPTNLSVYPNPATGPVTLSLAARAGMLQLRWELITGQGRIVRTAILGFGEDVSVQLEGLPAGMYFWRLSGQGHLVDSGKLIVE</sequence>
<reference evidence="1 2" key="1">
    <citation type="submission" date="2019-08" db="EMBL/GenBank/DDBJ databases">
        <title>Lewinella sp. strain SSH13 Genome sequencing and assembly.</title>
        <authorList>
            <person name="Kim I."/>
        </authorList>
    </citation>
    <scope>NUCLEOTIDE SEQUENCE [LARGE SCALE GENOMIC DNA]</scope>
    <source>
        <strain evidence="1 2">SSH13</strain>
    </source>
</reference>
<dbReference type="Proteomes" id="UP000321907">
    <property type="component" value="Unassembled WGS sequence"/>
</dbReference>
<comment type="caution">
    <text evidence="1">The sequence shown here is derived from an EMBL/GenBank/DDBJ whole genome shotgun (WGS) entry which is preliminary data.</text>
</comment>
<evidence type="ECO:0000313" key="1">
    <source>
        <dbReference type="EMBL" id="TXF87654.1"/>
    </source>
</evidence>
<accession>A0A5C7FMP2</accession>
<gene>
    <name evidence="1" type="ORF">FUA23_17740</name>
</gene>
<dbReference type="EMBL" id="VOXD01000033">
    <property type="protein sequence ID" value="TXF87654.1"/>
    <property type="molecule type" value="Genomic_DNA"/>
</dbReference>
<dbReference type="RefSeq" id="WP_147932109.1">
    <property type="nucleotide sequence ID" value="NZ_VOXD01000033.1"/>
</dbReference>